<feature type="domain" description="Zona occludens toxin N-terminal" evidence="3">
    <location>
        <begin position="20"/>
        <end position="208"/>
    </location>
</feature>
<sequence length="371" mass="41669">MGKHESIEQTDNGITEGIKMIYLITGNMGTGKTSKAVSMILNNEDGLFKMQLEDGTEVDRPLYFCHIDGLDAKKFNAHELTEEQIMSAPLRDIIPDGAVLIVDEAHYTYPVRSSGRAVPPYIQELTELRHHGHTVIMMTQHPQQLDIFVRNLISKHIHLERKALGTKQYSWYKCVTSLENPAAVSNTESKNFTPPKEAFKYYKSSSQHIKFKKKVPLAVWALILIIGFIGWKIYTVYGISQKAINPEQFETTSQVSAASETINQEADLNTAAQSQKINQDLKADDFIPTLAEKPESKPIYNNVRQVKTFERIAACIEGGKTGCTCYSDQATPLEEVTKEMCKQYARNGLPFNPYKEQDNSANNAQKAPTTS</sequence>
<keyword evidence="2" id="KW-0812">Transmembrane</keyword>
<dbReference type="SUPFAM" id="SSF52540">
    <property type="entry name" value="P-loop containing nucleoside triphosphate hydrolases"/>
    <property type="match status" value="1"/>
</dbReference>
<dbReference type="EMBL" id="CP007524">
    <property type="protein sequence ID" value="AHW75176.1"/>
    <property type="molecule type" value="Genomic_DNA"/>
</dbReference>
<proteinExistence type="predicted"/>
<evidence type="ECO:0000313" key="5">
    <source>
        <dbReference type="Proteomes" id="UP000023582"/>
    </source>
</evidence>
<name>X5ENZ1_NEIME</name>
<dbReference type="Proteomes" id="UP000023582">
    <property type="component" value="Chromosome"/>
</dbReference>
<keyword evidence="2" id="KW-0472">Membrane</keyword>
<protein>
    <recommendedName>
        <fullName evidence="3">Zona occludens toxin N-terminal domain-containing protein</fullName>
    </recommendedName>
</protein>
<gene>
    <name evidence="4" type="ORF">NMA510612_0874</name>
</gene>
<keyword evidence="2" id="KW-1133">Transmembrane helix</keyword>
<dbReference type="InterPro" id="IPR008900">
    <property type="entry name" value="Zot_N"/>
</dbReference>
<evidence type="ECO:0000256" key="1">
    <source>
        <dbReference type="SAM" id="MobiDB-lite"/>
    </source>
</evidence>
<feature type="region of interest" description="Disordered" evidence="1">
    <location>
        <begin position="351"/>
        <end position="371"/>
    </location>
</feature>
<accession>X5ENZ1</accession>
<reference evidence="5" key="2">
    <citation type="submission" date="2014-02" db="EMBL/GenBank/DDBJ databases">
        <title>Complete Genome Sequence of Neisseria meningitides, serogroup A strain 510612.</title>
        <authorList>
            <person name="Zhang X."/>
            <person name="Zhang Y."/>
            <person name="Yang J."/>
            <person name="Zhu Y."/>
            <person name="Jin Q."/>
        </authorList>
    </citation>
    <scope>NUCLEOTIDE SEQUENCE</scope>
    <source>
        <strain evidence="5">NMA510612</strain>
    </source>
</reference>
<evidence type="ECO:0000256" key="2">
    <source>
        <dbReference type="SAM" id="Phobius"/>
    </source>
</evidence>
<evidence type="ECO:0000259" key="3">
    <source>
        <dbReference type="Pfam" id="PF05707"/>
    </source>
</evidence>
<dbReference type="AlphaFoldDB" id="X5ENZ1"/>
<organism evidence="4 5">
    <name type="scientific">Neisseria meningitidis</name>
    <dbReference type="NCBI Taxonomy" id="487"/>
    <lineage>
        <taxon>Bacteria</taxon>
        <taxon>Pseudomonadati</taxon>
        <taxon>Pseudomonadota</taxon>
        <taxon>Betaproteobacteria</taxon>
        <taxon>Neisseriales</taxon>
        <taxon>Neisseriaceae</taxon>
        <taxon>Neisseria</taxon>
    </lineage>
</organism>
<dbReference type="PATRIC" id="fig|487.517.peg.876"/>
<evidence type="ECO:0000313" key="4">
    <source>
        <dbReference type="EMBL" id="AHW75176.1"/>
    </source>
</evidence>
<reference evidence="4 5" key="1">
    <citation type="journal article" date="2014" name="Genome Announc.">
        <title>Complete Genome Sequence of Neisseria meningitidis Serogroup A Strain NMA510612, Isolated from a Patient with Bacterial Meningitis in China.</title>
        <authorList>
            <person name="Zhang Y."/>
            <person name="Yang J."/>
            <person name="Xu L."/>
            <person name="Zhu Y."/>
            <person name="Liu B."/>
            <person name="Shao Z."/>
            <person name="Zhang X."/>
            <person name="Jin Q."/>
        </authorList>
    </citation>
    <scope>NUCLEOTIDE SEQUENCE [LARGE SCALE GENOMIC DNA]</scope>
    <source>
        <strain evidence="5">NMA510612</strain>
    </source>
</reference>
<dbReference type="InterPro" id="IPR027417">
    <property type="entry name" value="P-loop_NTPase"/>
</dbReference>
<dbReference type="Gene3D" id="3.40.50.300">
    <property type="entry name" value="P-loop containing nucleotide triphosphate hydrolases"/>
    <property type="match status" value="1"/>
</dbReference>
<dbReference type="Pfam" id="PF05707">
    <property type="entry name" value="Zot"/>
    <property type="match status" value="1"/>
</dbReference>
<feature type="compositionally biased region" description="Polar residues" evidence="1">
    <location>
        <begin position="359"/>
        <end position="371"/>
    </location>
</feature>
<feature type="transmembrane region" description="Helical" evidence="2">
    <location>
        <begin position="215"/>
        <end position="234"/>
    </location>
</feature>
<dbReference type="KEGG" id="nmx:NMA510612_0874"/>